<evidence type="ECO:0000256" key="5">
    <source>
        <dbReference type="ARBA" id="ARBA00022692"/>
    </source>
</evidence>
<dbReference type="PANTHER" id="PTHR11690">
    <property type="entry name" value="AMILORIDE-SENSITIVE SODIUM CHANNEL-RELATED"/>
    <property type="match status" value="1"/>
</dbReference>
<protein>
    <submittedName>
        <fullName evidence="16">VWFC domain-containing protein</fullName>
    </submittedName>
</protein>
<keyword evidence="10" id="KW-0325">Glycoprotein</keyword>
<keyword evidence="15" id="KW-1185">Reference proteome</keyword>
<keyword evidence="6" id="KW-1133">Transmembrane helix</keyword>
<name>A0A1I7WVN8_HETBA</name>
<keyword evidence="7" id="KW-0915">Sodium</keyword>
<accession>A0A1I7WVN8</accession>
<keyword evidence="11 13" id="KW-0739">Sodium transport</keyword>
<evidence type="ECO:0000256" key="14">
    <source>
        <dbReference type="SAM" id="MobiDB-lite"/>
    </source>
</evidence>
<evidence type="ECO:0000256" key="11">
    <source>
        <dbReference type="ARBA" id="ARBA00023201"/>
    </source>
</evidence>
<evidence type="ECO:0000256" key="7">
    <source>
        <dbReference type="ARBA" id="ARBA00023053"/>
    </source>
</evidence>
<dbReference type="PANTHER" id="PTHR11690:SF177">
    <property type="entry name" value="EGF-LIKE DOMAIN-CONTAINING PROTEIN"/>
    <property type="match status" value="1"/>
</dbReference>
<keyword evidence="12 13" id="KW-0407">Ion channel</keyword>
<evidence type="ECO:0000313" key="16">
    <source>
        <dbReference type="WBParaSite" id="Hba_09198"/>
    </source>
</evidence>
<dbReference type="Proteomes" id="UP000095283">
    <property type="component" value="Unplaced"/>
</dbReference>
<evidence type="ECO:0000256" key="9">
    <source>
        <dbReference type="ARBA" id="ARBA00023136"/>
    </source>
</evidence>
<evidence type="ECO:0000256" key="1">
    <source>
        <dbReference type="ARBA" id="ARBA00004141"/>
    </source>
</evidence>
<dbReference type="Gene3D" id="1.10.287.820">
    <property type="entry name" value="Acid-sensing ion channel domain"/>
    <property type="match status" value="1"/>
</dbReference>
<comment type="similarity">
    <text evidence="2 13">Belongs to the amiloride-sensitive sodium channel (TC 1.A.6) family.</text>
</comment>
<evidence type="ECO:0000256" key="12">
    <source>
        <dbReference type="ARBA" id="ARBA00023303"/>
    </source>
</evidence>
<dbReference type="WBParaSite" id="Hba_09198">
    <property type="protein sequence ID" value="Hba_09198"/>
    <property type="gene ID" value="Hba_09198"/>
</dbReference>
<dbReference type="AlphaFoldDB" id="A0A1I7WVN8"/>
<evidence type="ECO:0000256" key="6">
    <source>
        <dbReference type="ARBA" id="ARBA00022989"/>
    </source>
</evidence>
<proteinExistence type="inferred from homology"/>
<organism evidence="15 16">
    <name type="scientific">Heterorhabditis bacteriophora</name>
    <name type="common">Entomopathogenic nematode worm</name>
    <dbReference type="NCBI Taxonomy" id="37862"/>
    <lineage>
        <taxon>Eukaryota</taxon>
        <taxon>Metazoa</taxon>
        <taxon>Ecdysozoa</taxon>
        <taxon>Nematoda</taxon>
        <taxon>Chromadorea</taxon>
        <taxon>Rhabditida</taxon>
        <taxon>Rhabditina</taxon>
        <taxon>Rhabditomorpha</taxon>
        <taxon>Strongyloidea</taxon>
        <taxon>Heterorhabditidae</taxon>
        <taxon>Heterorhabditis</taxon>
    </lineage>
</organism>
<dbReference type="InterPro" id="IPR001873">
    <property type="entry name" value="ENaC"/>
</dbReference>
<dbReference type="PRINTS" id="PR01078">
    <property type="entry name" value="AMINACHANNEL"/>
</dbReference>
<comment type="subcellular location">
    <subcellularLocation>
        <location evidence="1">Membrane</location>
        <topology evidence="1">Multi-pass membrane protein</topology>
    </subcellularLocation>
</comment>
<keyword evidence="4 13" id="KW-0894">Sodium channel</keyword>
<dbReference type="Pfam" id="PF00858">
    <property type="entry name" value="ASC"/>
    <property type="match status" value="1"/>
</dbReference>
<reference evidence="16" key="1">
    <citation type="submission" date="2016-11" db="UniProtKB">
        <authorList>
            <consortium name="WormBaseParasite"/>
        </authorList>
    </citation>
    <scope>IDENTIFICATION</scope>
</reference>
<keyword evidence="5 13" id="KW-0812">Transmembrane</keyword>
<keyword evidence="8 13" id="KW-0406">Ion transport</keyword>
<dbReference type="GO" id="GO:0005886">
    <property type="term" value="C:plasma membrane"/>
    <property type="evidence" value="ECO:0007669"/>
    <property type="project" value="TreeGrafter"/>
</dbReference>
<evidence type="ECO:0000313" key="15">
    <source>
        <dbReference type="Proteomes" id="UP000095283"/>
    </source>
</evidence>
<sequence>MEKRFKPVPNSDRNNQQKGGKRKQMKTKTVTSEKSNKFVRLDGLHGKCVSDVSEVTSYYYGGSYTTDSCLRSCHQDVIKKECKCMDPRYPMPDQEVTCTLSQRNCIESLSVTRGDPSKWEECSCPLPCTNVQYQVAWKEVSYVNQGLQYEQKKDMVVLKAGLPSLMVKTFLEEPEMNVRMLYKSA</sequence>
<evidence type="ECO:0000256" key="13">
    <source>
        <dbReference type="RuleBase" id="RU000679"/>
    </source>
</evidence>
<dbReference type="GO" id="GO:0015280">
    <property type="term" value="F:ligand-gated sodium channel activity"/>
    <property type="evidence" value="ECO:0007669"/>
    <property type="project" value="TreeGrafter"/>
</dbReference>
<evidence type="ECO:0000256" key="3">
    <source>
        <dbReference type="ARBA" id="ARBA00022448"/>
    </source>
</evidence>
<evidence type="ECO:0000256" key="10">
    <source>
        <dbReference type="ARBA" id="ARBA00023180"/>
    </source>
</evidence>
<evidence type="ECO:0000256" key="4">
    <source>
        <dbReference type="ARBA" id="ARBA00022461"/>
    </source>
</evidence>
<feature type="region of interest" description="Disordered" evidence="14">
    <location>
        <begin position="1"/>
        <end position="33"/>
    </location>
</feature>
<evidence type="ECO:0000256" key="2">
    <source>
        <dbReference type="ARBA" id="ARBA00007193"/>
    </source>
</evidence>
<keyword evidence="3 13" id="KW-0813">Transport</keyword>
<evidence type="ECO:0000256" key="8">
    <source>
        <dbReference type="ARBA" id="ARBA00023065"/>
    </source>
</evidence>
<keyword evidence="9" id="KW-0472">Membrane</keyword>